<reference evidence="8" key="1">
    <citation type="submission" date="2021-03" db="EMBL/GenBank/DDBJ databases">
        <authorList>
            <person name="Tagirdzhanova G."/>
        </authorList>
    </citation>
    <scope>NUCLEOTIDE SEQUENCE</scope>
</reference>
<dbReference type="OrthoDB" id="2257454at2759"/>
<evidence type="ECO:0000256" key="3">
    <source>
        <dbReference type="ARBA" id="ARBA00022980"/>
    </source>
</evidence>
<evidence type="ECO:0000256" key="2">
    <source>
        <dbReference type="ARBA" id="ARBA00008970"/>
    </source>
</evidence>
<feature type="region of interest" description="Disordered" evidence="7">
    <location>
        <begin position="88"/>
        <end position="107"/>
    </location>
</feature>
<comment type="similarity">
    <text evidence="2">Belongs to the mitochondrion-specific ribosomal protein mS33 family.</text>
</comment>
<evidence type="ECO:0000256" key="7">
    <source>
        <dbReference type="SAM" id="MobiDB-lite"/>
    </source>
</evidence>
<proteinExistence type="inferred from homology"/>
<protein>
    <recommendedName>
        <fullName evidence="6">Small ribosomal subunit protein mS33</fullName>
    </recommendedName>
</protein>
<accession>A0A8H3EXS8</accession>
<feature type="compositionally biased region" description="Basic and acidic residues" evidence="7">
    <location>
        <begin position="88"/>
        <end position="97"/>
    </location>
</feature>
<name>A0A8H3EXS8_9LECA</name>
<dbReference type="PANTHER" id="PTHR13362">
    <property type="entry name" value="MITOCHONDRIAL RIBOSOMAL PROTEIN S33"/>
    <property type="match status" value="1"/>
</dbReference>
<keyword evidence="9" id="KW-1185">Reference proteome</keyword>
<evidence type="ECO:0000313" key="8">
    <source>
        <dbReference type="EMBL" id="CAF9913575.1"/>
    </source>
</evidence>
<evidence type="ECO:0000256" key="1">
    <source>
        <dbReference type="ARBA" id="ARBA00004173"/>
    </source>
</evidence>
<keyword evidence="3" id="KW-0689">Ribosomal protein</keyword>
<dbReference type="Pfam" id="PF08293">
    <property type="entry name" value="MRP-S33"/>
    <property type="match status" value="1"/>
</dbReference>
<evidence type="ECO:0000256" key="6">
    <source>
        <dbReference type="ARBA" id="ARBA00035132"/>
    </source>
</evidence>
<evidence type="ECO:0000313" key="9">
    <source>
        <dbReference type="Proteomes" id="UP000664169"/>
    </source>
</evidence>
<dbReference type="GO" id="GO:0005739">
    <property type="term" value="C:mitochondrion"/>
    <property type="evidence" value="ECO:0007669"/>
    <property type="project" value="UniProtKB-SubCell"/>
</dbReference>
<dbReference type="GO" id="GO:1990904">
    <property type="term" value="C:ribonucleoprotein complex"/>
    <property type="evidence" value="ECO:0007669"/>
    <property type="project" value="UniProtKB-KW"/>
</dbReference>
<dbReference type="GO" id="GO:0005840">
    <property type="term" value="C:ribosome"/>
    <property type="evidence" value="ECO:0007669"/>
    <property type="project" value="UniProtKB-KW"/>
</dbReference>
<dbReference type="PANTHER" id="PTHR13362:SF2">
    <property type="entry name" value="SMALL RIBOSOMAL SUBUNIT PROTEIN MS33"/>
    <property type="match status" value="1"/>
</dbReference>
<keyword evidence="5" id="KW-0687">Ribonucleoprotein</keyword>
<keyword evidence="4" id="KW-0496">Mitochondrion</keyword>
<comment type="subcellular location">
    <subcellularLocation>
        <location evidence="1">Mitochondrion</location>
    </subcellularLocation>
</comment>
<organism evidence="8 9">
    <name type="scientific">Gomphillus americanus</name>
    <dbReference type="NCBI Taxonomy" id="1940652"/>
    <lineage>
        <taxon>Eukaryota</taxon>
        <taxon>Fungi</taxon>
        <taxon>Dikarya</taxon>
        <taxon>Ascomycota</taxon>
        <taxon>Pezizomycotina</taxon>
        <taxon>Lecanoromycetes</taxon>
        <taxon>OSLEUM clade</taxon>
        <taxon>Ostropomycetidae</taxon>
        <taxon>Ostropales</taxon>
        <taxon>Graphidaceae</taxon>
        <taxon>Gomphilloideae</taxon>
        <taxon>Gomphillus</taxon>
    </lineage>
</organism>
<evidence type="ECO:0000256" key="4">
    <source>
        <dbReference type="ARBA" id="ARBA00023128"/>
    </source>
</evidence>
<dbReference type="AlphaFoldDB" id="A0A8H3EXS8"/>
<dbReference type="EMBL" id="CAJPDQ010000008">
    <property type="protein sequence ID" value="CAF9913575.1"/>
    <property type="molecule type" value="Genomic_DNA"/>
</dbReference>
<dbReference type="Proteomes" id="UP000664169">
    <property type="component" value="Unassembled WGS sequence"/>
</dbReference>
<sequence>MAVPQSRILDLIKTQCRIFSTIFNPERLRLGNKILRQRLKGPSIAAYYPPRPVPFGKFRRAYKQMGNTVENEDEDDRLEKVEELKARGKGQWQERRGFAQVAKKKKR</sequence>
<dbReference type="InterPro" id="IPR013219">
    <property type="entry name" value="Ribosomal_mS33"/>
</dbReference>
<gene>
    <name evidence="8" type="ORF">GOMPHAMPRED_007968</name>
</gene>
<comment type="caution">
    <text evidence="8">The sequence shown here is derived from an EMBL/GenBank/DDBJ whole genome shotgun (WGS) entry which is preliminary data.</text>
</comment>
<evidence type="ECO:0000256" key="5">
    <source>
        <dbReference type="ARBA" id="ARBA00023274"/>
    </source>
</evidence>